<dbReference type="GO" id="GO:0033592">
    <property type="term" value="F:RNA strand annealing activity"/>
    <property type="evidence" value="ECO:0007669"/>
    <property type="project" value="InterPro"/>
</dbReference>
<dbReference type="SUPFAM" id="SSF48657">
    <property type="entry name" value="FinO-like"/>
    <property type="match status" value="1"/>
</dbReference>
<dbReference type="PANTHER" id="PTHR38106:SF1">
    <property type="entry name" value="RNA CHAPERONE PROQ"/>
    <property type="match status" value="1"/>
</dbReference>
<comment type="caution">
    <text evidence="6">The sequence shown here is derived from an EMBL/GenBank/DDBJ whole genome shotgun (WGS) entry which is preliminary data.</text>
</comment>
<dbReference type="Gene3D" id="1.10.1710.10">
    <property type="entry name" value="ProQ/FinO domain"/>
    <property type="match status" value="1"/>
</dbReference>
<dbReference type="EMBL" id="QEWV01000004">
    <property type="protein sequence ID" value="PWD92470.1"/>
    <property type="molecule type" value="Genomic_DNA"/>
</dbReference>
<evidence type="ECO:0000313" key="6">
    <source>
        <dbReference type="EMBL" id="PWD86380.1"/>
    </source>
</evidence>
<name>A0A2U2AR57_9GAMM</name>
<dbReference type="SMART" id="SM00945">
    <property type="entry name" value="ProQ"/>
    <property type="match status" value="1"/>
</dbReference>
<feature type="region of interest" description="Disordered" evidence="4">
    <location>
        <begin position="134"/>
        <end position="194"/>
    </location>
</feature>
<dbReference type="InterPro" id="IPR036442">
    <property type="entry name" value="ProQ/FinO_sf"/>
</dbReference>
<dbReference type="InterPro" id="IPR023529">
    <property type="entry name" value="ProQ"/>
</dbReference>
<feature type="domain" description="ProQ/FinO" evidence="5">
    <location>
        <begin position="28"/>
        <end position="143"/>
    </location>
</feature>
<dbReference type="EMBL" id="QEWW01000003">
    <property type="protein sequence ID" value="PWD86380.1"/>
    <property type="molecule type" value="Genomic_DNA"/>
</dbReference>
<dbReference type="Pfam" id="PF04352">
    <property type="entry name" value="ProQ"/>
    <property type="match status" value="1"/>
</dbReference>
<proteinExistence type="predicted"/>
<keyword evidence="2" id="KW-0694">RNA-binding</keyword>
<dbReference type="PANTHER" id="PTHR38106">
    <property type="entry name" value="RNA CHAPERONE PROQ"/>
    <property type="match status" value="1"/>
</dbReference>
<keyword evidence="1" id="KW-0963">Cytoplasm</keyword>
<evidence type="ECO:0000259" key="5">
    <source>
        <dbReference type="SMART" id="SM00945"/>
    </source>
</evidence>
<keyword evidence="3" id="KW-0143">Chaperone</keyword>
<dbReference type="InterPro" id="IPR016103">
    <property type="entry name" value="ProQ/FinO"/>
</dbReference>
<dbReference type="RefSeq" id="WP_109201580.1">
    <property type="nucleotide sequence ID" value="NZ_QEWS01000004.1"/>
</dbReference>
<reference evidence="6" key="1">
    <citation type="journal article" date="2018" name="Genome Announc.">
        <title>Ignatzschineria cameli sp. nov., isolated from necrotic foot tissue of dromedaries (Camelus dromedarius) and associated maggots (Wohlfahrtia species) in Dubai.</title>
        <authorList>
            <person name="Tsang C.C."/>
            <person name="Tang J.Y."/>
            <person name="Fong J.Y."/>
            <person name="Kinne J."/>
            <person name="Lee H.H."/>
            <person name="Joseph M."/>
            <person name="Jose S."/>
            <person name="Schuster R.K."/>
            <person name="Tang Y."/>
            <person name="Sivakumar S."/>
            <person name="Chen J.H."/>
            <person name="Teng J.L."/>
            <person name="Lau S.K."/>
            <person name="Wernery U."/>
            <person name="Woo P.C."/>
        </authorList>
    </citation>
    <scope>NUCLEOTIDE SEQUENCE</scope>
    <source>
        <strain evidence="6">UAE-HKU57</strain>
        <strain evidence="7">UAE-HKU58</strain>
    </source>
</reference>
<evidence type="ECO:0000313" key="9">
    <source>
        <dbReference type="Proteomes" id="UP000245217"/>
    </source>
</evidence>
<keyword evidence="9" id="KW-1185">Reference proteome</keyword>
<organism evidence="6 8">
    <name type="scientific">Ignatzschineria cameli</name>
    <dbReference type="NCBI Taxonomy" id="2182793"/>
    <lineage>
        <taxon>Bacteria</taxon>
        <taxon>Pseudomonadati</taxon>
        <taxon>Pseudomonadota</taxon>
        <taxon>Gammaproteobacteria</taxon>
        <taxon>Cardiobacteriales</taxon>
        <taxon>Ignatzschineriaceae</taxon>
        <taxon>Ignatzschineria</taxon>
    </lineage>
</organism>
<dbReference type="GO" id="GO:0010608">
    <property type="term" value="P:post-transcriptional regulation of gene expression"/>
    <property type="evidence" value="ECO:0007669"/>
    <property type="project" value="InterPro"/>
</dbReference>
<evidence type="ECO:0000313" key="8">
    <source>
        <dbReference type="Proteomes" id="UP000245059"/>
    </source>
</evidence>
<dbReference type="GO" id="GO:0034057">
    <property type="term" value="F:RNA strand-exchange activity"/>
    <property type="evidence" value="ECO:0007669"/>
    <property type="project" value="InterPro"/>
</dbReference>
<accession>A0A2U2AR57</accession>
<protein>
    <submittedName>
        <fullName evidence="6">ProQ-like protein</fullName>
    </submittedName>
</protein>
<dbReference type="AlphaFoldDB" id="A0A2U2AR57"/>
<reference evidence="8 9" key="2">
    <citation type="submission" date="2018-05" db="EMBL/GenBank/DDBJ databases">
        <title>Ignatzschineria dubaiensis sp. nov., isolated from necrotic foot tissues of dromedaries (Camelus dromedarius) and associated maggots in Dubai, United Arab Emirates.</title>
        <authorList>
            <person name="Tsang C.C."/>
            <person name="Tang J.Y.M."/>
            <person name="Fong J.Y.H."/>
            <person name="Kinne J."/>
            <person name="Lee H.H."/>
            <person name="Joseph M."/>
            <person name="Jose S."/>
            <person name="Schuster R.K."/>
            <person name="Tang Y."/>
            <person name="Sivakumar S."/>
            <person name="Chen J.H.K."/>
            <person name="Teng J.L.L."/>
            <person name="Lau S.K.P."/>
            <person name="Wernery U."/>
            <person name="Woo P.C.Y."/>
        </authorList>
    </citation>
    <scope>NUCLEOTIDE SEQUENCE [LARGE SCALE GENOMIC DNA]</scope>
    <source>
        <strain evidence="8">UAE-HKU57</strain>
        <strain evidence="9">UAE-HKU58</strain>
    </source>
</reference>
<dbReference type="Proteomes" id="UP000245217">
    <property type="component" value="Unassembled WGS sequence"/>
</dbReference>
<feature type="region of interest" description="Disordered" evidence="4">
    <location>
        <begin position="1"/>
        <end position="23"/>
    </location>
</feature>
<dbReference type="GO" id="GO:0005829">
    <property type="term" value="C:cytosol"/>
    <property type="evidence" value="ECO:0007669"/>
    <property type="project" value="TreeGrafter"/>
</dbReference>
<sequence>MSNENNIQLEASAPQEEVHLSPQEARQKRIEISQQLLQKLSEEFPNIFPKPKDGRPVALAIGIHKQLIPIVTEWGFSAVNLRSALAWYTKQLRYQQAVVHAPHRTNLDGTEAEAIDDEHRTLAKENVEKIQTLLAKKNPERAKKRAEKQAQKAPRNRKPKAPKAHASTAKKAVEKAPQQTLDEKMQSLLNKFNQ</sequence>
<evidence type="ECO:0000256" key="2">
    <source>
        <dbReference type="ARBA" id="ARBA00022884"/>
    </source>
</evidence>
<evidence type="ECO:0000313" key="7">
    <source>
        <dbReference type="EMBL" id="PWD92470.1"/>
    </source>
</evidence>
<feature type="compositionally biased region" description="Basic residues" evidence="4">
    <location>
        <begin position="154"/>
        <end position="163"/>
    </location>
</feature>
<evidence type="ECO:0000256" key="1">
    <source>
        <dbReference type="ARBA" id="ARBA00022490"/>
    </source>
</evidence>
<evidence type="ECO:0000256" key="4">
    <source>
        <dbReference type="SAM" id="MobiDB-lite"/>
    </source>
</evidence>
<dbReference type="Proteomes" id="UP000245059">
    <property type="component" value="Unassembled WGS sequence"/>
</dbReference>
<evidence type="ECO:0000256" key="3">
    <source>
        <dbReference type="ARBA" id="ARBA00023186"/>
    </source>
</evidence>
<gene>
    <name evidence="6" type="ORF">DC077_06510</name>
    <name evidence="7" type="ORF">DC078_05415</name>
</gene>
<dbReference type="OrthoDB" id="7060440at2"/>